<feature type="transmembrane region" description="Helical" evidence="6">
    <location>
        <begin position="315"/>
        <end position="334"/>
    </location>
</feature>
<evidence type="ECO:0000256" key="4">
    <source>
        <dbReference type="ARBA" id="ARBA00022989"/>
    </source>
</evidence>
<feature type="transmembrane region" description="Helical" evidence="6">
    <location>
        <begin position="27"/>
        <end position="49"/>
    </location>
</feature>
<comment type="function">
    <text evidence="6">Na(+)/H(+) antiporter that extrudes sodium in exchange for external protons.</text>
</comment>
<keyword evidence="4 6" id="KW-1133">Transmembrane helix</keyword>
<dbReference type="PANTHER" id="PTHR30341">
    <property type="entry name" value="SODIUM ION/PROTON ANTIPORTER NHAA-RELATED"/>
    <property type="match status" value="1"/>
</dbReference>
<keyword evidence="6" id="KW-0915">Sodium</keyword>
<dbReference type="InterPro" id="IPR004670">
    <property type="entry name" value="NhaA"/>
</dbReference>
<feature type="transmembrane region" description="Helical" evidence="6">
    <location>
        <begin position="203"/>
        <end position="220"/>
    </location>
</feature>
<name>A0ABS5BJB9_9BACT</name>
<dbReference type="HAMAP" id="MF_01844">
    <property type="entry name" value="NhaA"/>
    <property type="match status" value="1"/>
</dbReference>
<keyword evidence="8" id="KW-1185">Reference proteome</keyword>
<comment type="similarity">
    <text evidence="6">Belongs to the NhaA Na(+)/H(+) (TC 2.A.33) antiporter family.</text>
</comment>
<feature type="transmembrane region" description="Helical" evidence="6">
    <location>
        <begin position="381"/>
        <end position="407"/>
    </location>
</feature>
<dbReference type="Pfam" id="PF06965">
    <property type="entry name" value="Na_H_antiport_1"/>
    <property type="match status" value="1"/>
</dbReference>
<dbReference type="RefSeq" id="WP_210651572.1">
    <property type="nucleotide sequence ID" value="NZ_JAGKQQ010000001.1"/>
</dbReference>
<keyword evidence="6" id="KW-0813">Transport</keyword>
<feature type="transmembrane region" description="Helical" evidence="6">
    <location>
        <begin position="250"/>
        <end position="270"/>
    </location>
</feature>
<proteinExistence type="inferred from homology"/>
<evidence type="ECO:0000256" key="6">
    <source>
        <dbReference type="HAMAP-Rule" id="MF_01844"/>
    </source>
</evidence>
<keyword evidence="6" id="KW-0050">Antiport</keyword>
<comment type="catalytic activity">
    <reaction evidence="6">
        <text>Na(+)(in) + 2 H(+)(out) = Na(+)(out) + 2 H(+)(in)</text>
        <dbReference type="Rhea" id="RHEA:29251"/>
        <dbReference type="ChEBI" id="CHEBI:15378"/>
        <dbReference type="ChEBI" id="CHEBI:29101"/>
    </reaction>
</comment>
<organism evidence="7 8">
    <name type="scientific">Gemmata palustris</name>
    <dbReference type="NCBI Taxonomy" id="2822762"/>
    <lineage>
        <taxon>Bacteria</taxon>
        <taxon>Pseudomonadati</taxon>
        <taxon>Planctomycetota</taxon>
        <taxon>Planctomycetia</taxon>
        <taxon>Gemmatales</taxon>
        <taxon>Gemmataceae</taxon>
        <taxon>Gemmata</taxon>
    </lineage>
</organism>
<feature type="transmembrane region" description="Helical" evidence="6">
    <location>
        <begin position="114"/>
        <end position="135"/>
    </location>
</feature>
<keyword evidence="6" id="KW-0406">Ion transport</keyword>
<dbReference type="PANTHER" id="PTHR30341:SF0">
    <property type="entry name" value="NA(+)_H(+) ANTIPORTER NHAA"/>
    <property type="match status" value="1"/>
</dbReference>
<evidence type="ECO:0000256" key="2">
    <source>
        <dbReference type="ARBA" id="ARBA00022475"/>
    </source>
</evidence>
<gene>
    <name evidence="6 7" type="primary">nhaA</name>
    <name evidence="7" type="ORF">J8F10_00570</name>
</gene>
<sequence length="453" mass="47576">MAHSARRSNPHLPVAPIRRLTRPLSRFLKIESASGIVLLFCTVLAIALANSDAASAYHKFWHTHVQLGAGAFTLGGELGHFFVNDVLMTIFFFVVGLEIKRELVAGELRDARKAALPVAAALGGMLVPAGIYMALQAPHIGEPQFRGWGVPMATDIAFVVGIMAVLGKRVPFGLKIMLLSLAIADDIGAVVVIAAFYSGGLNWFMLLLAAAGFAVVRILNETGVRSVPVYTLVGAGIWLAVYRSGVHPTVAGVLLGLLAPSAVWVGRDALRLSISDLQARLDAGTGGNVKTEDLELLAFAAQESVSPLERLEHGLHPWVGFAIMPLFALANAGVHVELKAITEPVSIAVMLGLFLGKPIGVMLFSFLAVRAGIAKLPHGVNWFVLLGGGFLAGIGFTMSLFVAGLAFEGNEQLLADAKIGILFGSALSAVAGAGLLIAALRNRVPGTAHPTDT</sequence>
<dbReference type="Proteomes" id="UP000676565">
    <property type="component" value="Unassembled WGS sequence"/>
</dbReference>
<dbReference type="InterPro" id="IPR023171">
    <property type="entry name" value="Na/H_antiporter_dom_sf"/>
</dbReference>
<protein>
    <recommendedName>
        <fullName evidence="6">Na(+)/H(+) antiporter NhaA</fullName>
    </recommendedName>
    <alternativeName>
        <fullName evidence="6">Sodium/proton antiporter NhaA</fullName>
    </alternativeName>
</protein>
<feature type="transmembrane region" description="Helical" evidence="6">
    <location>
        <begin position="178"/>
        <end position="197"/>
    </location>
</feature>
<feature type="transmembrane region" description="Helical" evidence="6">
    <location>
        <begin position="227"/>
        <end position="244"/>
    </location>
</feature>
<feature type="transmembrane region" description="Helical" evidence="6">
    <location>
        <begin position="419"/>
        <end position="440"/>
    </location>
</feature>
<evidence type="ECO:0000313" key="7">
    <source>
        <dbReference type="EMBL" id="MBP3953794.1"/>
    </source>
</evidence>
<feature type="transmembrane region" description="Helical" evidence="6">
    <location>
        <begin position="346"/>
        <end position="369"/>
    </location>
</feature>
<accession>A0ABS5BJB9</accession>
<dbReference type="EMBL" id="JAGKQQ010000001">
    <property type="protein sequence ID" value="MBP3953794.1"/>
    <property type="molecule type" value="Genomic_DNA"/>
</dbReference>
<keyword evidence="2 6" id="KW-1003">Cell membrane</keyword>
<keyword evidence="3 6" id="KW-0812">Transmembrane</keyword>
<comment type="caution">
    <text evidence="7">The sequence shown here is derived from an EMBL/GenBank/DDBJ whole genome shotgun (WGS) entry which is preliminary data.</text>
</comment>
<keyword evidence="5 6" id="KW-0472">Membrane</keyword>
<evidence type="ECO:0000313" key="8">
    <source>
        <dbReference type="Proteomes" id="UP000676565"/>
    </source>
</evidence>
<feature type="transmembrane region" description="Helical" evidence="6">
    <location>
        <begin position="147"/>
        <end position="166"/>
    </location>
</feature>
<keyword evidence="6" id="KW-0739">Sodium transport</keyword>
<dbReference type="Gene3D" id="1.20.1530.10">
    <property type="entry name" value="Na+/H+ antiporter like domain"/>
    <property type="match status" value="1"/>
</dbReference>
<dbReference type="NCBIfam" id="TIGR00773">
    <property type="entry name" value="NhaA"/>
    <property type="match status" value="1"/>
</dbReference>
<comment type="subcellular location">
    <subcellularLocation>
        <location evidence="1">Cell inner membrane</location>
        <topology evidence="1">Multi-pass membrane protein</topology>
    </subcellularLocation>
    <subcellularLocation>
        <location evidence="6">Cell membrane</location>
        <topology evidence="6">Multi-pass membrane protein</topology>
    </subcellularLocation>
</comment>
<feature type="transmembrane region" description="Helical" evidence="6">
    <location>
        <begin position="69"/>
        <end position="94"/>
    </location>
</feature>
<evidence type="ECO:0000256" key="1">
    <source>
        <dbReference type="ARBA" id="ARBA00004429"/>
    </source>
</evidence>
<evidence type="ECO:0000256" key="5">
    <source>
        <dbReference type="ARBA" id="ARBA00023136"/>
    </source>
</evidence>
<evidence type="ECO:0000256" key="3">
    <source>
        <dbReference type="ARBA" id="ARBA00022692"/>
    </source>
</evidence>
<reference evidence="7 8" key="1">
    <citation type="submission" date="2021-04" db="EMBL/GenBank/DDBJ databases">
        <authorList>
            <person name="Ivanova A."/>
        </authorList>
    </citation>
    <scope>NUCLEOTIDE SEQUENCE [LARGE SCALE GENOMIC DNA]</scope>
    <source>
        <strain evidence="7 8">G18</strain>
    </source>
</reference>